<reference evidence="3" key="1">
    <citation type="journal article" date="2015" name="Sci. Rep.">
        <title>The power of single molecule real-time sequencing technology in the de novo assembly of a eukaryotic genome.</title>
        <authorList>
            <person name="Sakai H."/>
            <person name="Naito K."/>
            <person name="Ogiso-Tanaka E."/>
            <person name="Takahashi Y."/>
            <person name="Iseki K."/>
            <person name="Muto C."/>
            <person name="Satou K."/>
            <person name="Teruya K."/>
            <person name="Shiroma A."/>
            <person name="Shimoji M."/>
            <person name="Hirano T."/>
            <person name="Itoh T."/>
            <person name="Kaga A."/>
            <person name="Tomooka N."/>
        </authorList>
    </citation>
    <scope>NUCLEOTIDE SEQUENCE</scope>
</reference>
<dbReference type="OrthoDB" id="185373at2759"/>
<protein>
    <recommendedName>
        <fullName evidence="2">DYW domain-containing protein</fullName>
    </recommendedName>
</protein>
<name>A0A0S3TFD2_PHAAN</name>
<feature type="domain" description="DYW" evidence="2">
    <location>
        <begin position="2"/>
        <end position="94"/>
    </location>
</feature>
<accession>A0A0S3TFD2</accession>
<dbReference type="AlphaFoldDB" id="A0A0S3TFD2"/>
<sequence>EGYVPTTSEISLDIDDEEKETALFRHSEKLAVAFGLITIAPPTPIRVMKNLRICNDCHAVVKLISKAFDREIVVRDRHRFHHFKRGSCSCMDFW</sequence>
<proteinExistence type="inferred from homology"/>
<dbReference type="InterPro" id="IPR032867">
    <property type="entry name" value="DYW_dom"/>
</dbReference>
<dbReference type="GO" id="GO:0008270">
    <property type="term" value="F:zinc ion binding"/>
    <property type="evidence" value="ECO:0007669"/>
    <property type="project" value="InterPro"/>
</dbReference>
<evidence type="ECO:0000313" key="3">
    <source>
        <dbReference type="EMBL" id="BAU03794.1"/>
    </source>
</evidence>
<feature type="non-terminal residue" evidence="3">
    <location>
        <position position="1"/>
    </location>
</feature>
<gene>
    <name evidence="3" type="primary">Vigan.UMG181600</name>
    <name evidence="3" type="ORF">VIGAN_UM181600</name>
</gene>
<organism evidence="3">
    <name type="scientific">Vigna angularis var. angularis</name>
    <dbReference type="NCBI Taxonomy" id="157739"/>
    <lineage>
        <taxon>Eukaryota</taxon>
        <taxon>Viridiplantae</taxon>
        <taxon>Streptophyta</taxon>
        <taxon>Embryophyta</taxon>
        <taxon>Tracheophyta</taxon>
        <taxon>Spermatophyta</taxon>
        <taxon>Magnoliopsida</taxon>
        <taxon>eudicotyledons</taxon>
        <taxon>Gunneridae</taxon>
        <taxon>Pentapetalae</taxon>
        <taxon>rosids</taxon>
        <taxon>fabids</taxon>
        <taxon>Fabales</taxon>
        <taxon>Fabaceae</taxon>
        <taxon>Papilionoideae</taxon>
        <taxon>50 kb inversion clade</taxon>
        <taxon>NPAAA clade</taxon>
        <taxon>indigoferoid/millettioid clade</taxon>
        <taxon>Phaseoleae</taxon>
        <taxon>Vigna</taxon>
    </lineage>
</organism>
<evidence type="ECO:0000259" key="2">
    <source>
        <dbReference type="Pfam" id="PF14432"/>
    </source>
</evidence>
<comment type="similarity">
    <text evidence="1">Belongs to the PPR family. PCMP-H subfamily.</text>
</comment>
<dbReference type="Pfam" id="PF14432">
    <property type="entry name" value="DYW_deaminase"/>
    <property type="match status" value="1"/>
</dbReference>
<dbReference type="EMBL" id="AP016671">
    <property type="protein sequence ID" value="BAU03794.1"/>
    <property type="molecule type" value="Genomic_DNA"/>
</dbReference>
<evidence type="ECO:0000256" key="1">
    <source>
        <dbReference type="ARBA" id="ARBA00006643"/>
    </source>
</evidence>